<protein>
    <recommendedName>
        <fullName evidence="3">Peroxin 20</fullName>
    </recommendedName>
</protein>
<organism evidence="1 2">
    <name type="scientific">Apodospora peruviana</name>
    <dbReference type="NCBI Taxonomy" id="516989"/>
    <lineage>
        <taxon>Eukaryota</taxon>
        <taxon>Fungi</taxon>
        <taxon>Dikarya</taxon>
        <taxon>Ascomycota</taxon>
        <taxon>Pezizomycotina</taxon>
        <taxon>Sordariomycetes</taxon>
        <taxon>Sordariomycetidae</taxon>
        <taxon>Sordariales</taxon>
        <taxon>Lasiosphaeriaceae</taxon>
        <taxon>Apodospora</taxon>
    </lineage>
</organism>
<dbReference type="EMBL" id="JAUEDM010000005">
    <property type="protein sequence ID" value="KAK3316300.1"/>
    <property type="molecule type" value="Genomic_DNA"/>
</dbReference>
<evidence type="ECO:0000313" key="1">
    <source>
        <dbReference type="EMBL" id="KAK3316300.1"/>
    </source>
</evidence>
<evidence type="ECO:0008006" key="3">
    <source>
        <dbReference type="Google" id="ProtNLM"/>
    </source>
</evidence>
<comment type="caution">
    <text evidence="1">The sequence shown here is derived from an EMBL/GenBank/DDBJ whole genome shotgun (WGS) entry which is preliminary data.</text>
</comment>
<proteinExistence type="predicted"/>
<dbReference type="AlphaFoldDB" id="A0AAE0I0L4"/>
<name>A0AAE0I0L4_9PEZI</name>
<evidence type="ECO:0000313" key="2">
    <source>
        <dbReference type="Proteomes" id="UP001283341"/>
    </source>
</evidence>
<reference evidence="1" key="2">
    <citation type="submission" date="2023-06" db="EMBL/GenBank/DDBJ databases">
        <authorList>
            <consortium name="Lawrence Berkeley National Laboratory"/>
            <person name="Haridas S."/>
            <person name="Hensen N."/>
            <person name="Bonometti L."/>
            <person name="Westerberg I."/>
            <person name="Brannstrom I.O."/>
            <person name="Guillou S."/>
            <person name="Cros-Aarteil S."/>
            <person name="Calhoun S."/>
            <person name="Kuo A."/>
            <person name="Mondo S."/>
            <person name="Pangilinan J."/>
            <person name="Riley R."/>
            <person name="Labutti K."/>
            <person name="Andreopoulos B."/>
            <person name="Lipzen A."/>
            <person name="Chen C."/>
            <person name="Yanf M."/>
            <person name="Daum C."/>
            <person name="Ng V."/>
            <person name="Clum A."/>
            <person name="Steindorff A."/>
            <person name="Ohm R."/>
            <person name="Martin F."/>
            <person name="Silar P."/>
            <person name="Natvig D."/>
            <person name="Lalanne C."/>
            <person name="Gautier V."/>
            <person name="Ament-Velasquez S.L."/>
            <person name="Kruys A."/>
            <person name="Hutchinson M.I."/>
            <person name="Powell A.J."/>
            <person name="Barry K."/>
            <person name="Miller A.N."/>
            <person name="Grigoriev I.V."/>
            <person name="Debuchy R."/>
            <person name="Gladieux P."/>
            <person name="Thoren M.H."/>
            <person name="Johannesson H."/>
        </authorList>
    </citation>
    <scope>NUCLEOTIDE SEQUENCE</scope>
    <source>
        <strain evidence="1">CBS 118394</strain>
    </source>
</reference>
<dbReference type="Gene3D" id="6.10.280.230">
    <property type="match status" value="1"/>
</dbReference>
<gene>
    <name evidence="1" type="ORF">B0H66DRAFT_592512</name>
</gene>
<keyword evidence="2" id="KW-1185">Reference proteome</keyword>
<sequence length="520" mass="57352">MADNMCGPSNGAKSLVAHADRDRALHQDRFNSNAPASGSASFRSQATFGNGADNSFANFQQANTLNEFALSPMAPTFVPAPNREFFPVADNRFAPVANHGFAHNHTPQPMFPPPGLSATQPTNAARSGWVEDFAKMNVGNHAAPRTESPIATGNWGQPAIQGHVPFTPMSHYMTPMTAMHNSAPLAFARASQAEVSTAEPVMDVEAFNRAFGDYDEMLFEKELSDWKQDQVSTDNEFKEAQAEWMKEHGPTADSRQQEMGTVANNGEKLAEDLEHGQQMGAPSVFPTIVPQAESQADINERKRREDEELAKAAHQIVTSVSDNLTEKFKNSNFLELMRRIGNKEVVVEGDSLVDAETGQNITKESDIAEDNAAEYIKAVVAQMPLAMRMLKQRIADSDNSEHPVGLLSRIMTQESDLENWLPRLPPPTCEQEKLKYEQARRYAISLMQQGIMKVQQEYINLIRRLGGDPVGSSPVDEQGPLRRVSAIRDHLLGRDFHILTLGDGSRVFVGRLTGEIGISR</sequence>
<reference evidence="1" key="1">
    <citation type="journal article" date="2023" name="Mol. Phylogenet. Evol.">
        <title>Genome-scale phylogeny and comparative genomics of the fungal order Sordariales.</title>
        <authorList>
            <person name="Hensen N."/>
            <person name="Bonometti L."/>
            <person name="Westerberg I."/>
            <person name="Brannstrom I.O."/>
            <person name="Guillou S."/>
            <person name="Cros-Aarteil S."/>
            <person name="Calhoun S."/>
            <person name="Haridas S."/>
            <person name="Kuo A."/>
            <person name="Mondo S."/>
            <person name="Pangilinan J."/>
            <person name="Riley R."/>
            <person name="LaButti K."/>
            <person name="Andreopoulos B."/>
            <person name="Lipzen A."/>
            <person name="Chen C."/>
            <person name="Yan M."/>
            <person name="Daum C."/>
            <person name="Ng V."/>
            <person name="Clum A."/>
            <person name="Steindorff A."/>
            <person name="Ohm R.A."/>
            <person name="Martin F."/>
            <person name="Silar P."/>
            <person name="Natvig D.O."/>
            <person name="Lalanne C."/>
            <person name="Gautier V."/>
            <person name="Ament-Velasquez S.L."/>
            <person name="Kruys A."/>
            <person name="Hutchinson M.I."/>
            <person name="Powell A.J."/>
            <person name="Barry K."/>
            <person name="Miller A.N."/>
            <person name="Grigoriev I.V."/>
            <person name="Debuchy R."/>
            <person name="Gladieux P."/>
            <person name="Hiltunen Thoren M."/>
            <person name="Johannesson H."/>
        </authorList>
    </citation>
    <scope>NUCLEOTIDE SEQUENCE</scope>
    <source>
        <strain evidence="1">CBS 118394</strain>
    </source>
</reference>
<dbReference type="Proteomes" id="UP001283341">
    <property type="component" value="Unassembled WGS sequence"/>
</dbReference>
<accession>A0AAE0I0L4</accession>